<reference evidence="3" key="1">
    <citation type="journal article" date="2019" name="Int. J. Syst. Evol. Microbiol.">
        <title>The Global Catalogue of Microorganisms (GCM) 10K type strain sequencing project: providing services to taxonomists for standard genome sequencing and annotation.</title>
        <authorList>
            <consortium name="The Broad Institute Genomics Platform"/>
            <consortium name="The Broad Institute Genome Sequencing Center for Infectious Disease"/>
            <person name="Wu L."/>
            <person name="Ma J."/>
        </authorList>
    </citation>
    <scope>NUCLEOTIDE SEQUENCE [LARGE SCALE GENOMIC DNA]</scope>
    <source>
        <strain evidence="3">CGMCC 4.7638</strain>
    </source>
</reference>
<dbReference type="Pfam" id="PF08279">
    <property type="entry name" value="HTH_11"/>
    <property type="match status" value="1"/>
</dbReference>
<dbReference type="SUPFAM" id="SSF46785">
    <property type="entry name" value="Winged helix' DNA-binding domain"/>
    <property type="match status" value="1"/>
</dbReference>
<dbReference type="RefSeq" id="WP_344287019.1">
    <property type="nucleotide sequence ID" value="NZ_BAAAHV010000027.1"/>
</dbReference>
<dbReference type="PANTHER" id="PTHR34580">
    <property type="match status" value="1"/>
</dbReference>
<accession>A0ABW5HU96</accession>
<feature type="domain" description="Helix-turn-helix type 11" evidence="1">
    <location>
        <begin position="2"/>
        <end position="38"/>
    </location>
</feature>
<comment type="caution">
    <text evidence="2">The sequence shown here is derived from an EMBL/GenBank/DDBJ whole genome shotgun (WGS) entry which is preliminary data.</text>
</comment>
<sequence>MLAARTGTTVRTVERDLARLTEAGVPIAVRRGPGGGYRIDARPELPPLTLTPGEASALIASLVAVGPYVSAAAQTALSKLLDALTTT</sequence>
<dbReference type="InterPro" id="IPR051534">
    <property type="entry name" value="CBASS_pafABC_assoc_protein"/>
</dbReference>
<keyword evidence="3" id="KW-1185">Reference proteome</keyword>
<proteinExistence type="predicted"/>
<evidence type="ECO:0000313" key="2">
    <source>
        <dbReference type="EMBL" id="MFD2480038.1"/>
    </source>
</evidence>
<dbReference type="InterPro" id="IPR036388">
    <property type="entry name" value="WH-like_DNA-bd_sf"/>
</dbReference>
<dbReference type="Gene3D" id="1.10.10.10">
    <property type="entry name" value="Winged helix-like DNA-binding domain superfamily/Winged helix DNA-binding domain"/>
    <property type="match status" value="1"/>
</dbReference>
<dbReference type="PANTHER" id="PTHR34580:SF3">
    <property type="entry name" value="PROTEIN PAFB"/>
    <property type="match status" value="1"/>
</dbReference>
<name>A0ABW5HU96_9PSEU</name>
<dbReference type="InterPro" id="IPR013196">
    <property type="entry name" value="HTH_11"/>
</dbReference>
<organism evidence="2 3">
    <name type="scientific">Amycolatopsis albidoflavus</name>
    <dbReference type="NCBI Taxonomy" id="102226"/>
    <lineage>
        <taxon>Bacteria</taxon>
        <taxon>Bacillati</taxon>
        <taxon>Actinomycetota</taxon>
        <taxon>Actinomycetes</taxon>
        <taxon>Pseudonocardiales</taxon>
        <taxon>Pseudonocardiaceae</taxon>
        <taxon>Amycolatopsis</taxon>
    </lineage>
</organism>
<dbReference type="Proteomes" id="UP001597542">
    <property type="component" value="Unassembled WGS sequence"/>
</dbReference>
<evidence type="ECO:0000259" key="1">
    <source>
        <dbReference type="Pfam" id="PF08279"/>
    </source>
</evidence>
<evidence type="ECO:0000313" key="3">
    <source>
        <dbReference type="Proteomes" id="UP001597542"/>
    </source>
</evidence>
<dbReference type="InterPro" id="IPR036390">
    <property type="entry name" value="WH_DNA-bd_sf"/>
</dbReference>
<gene>
    <name evidence="2" type="ORF">ACFSUT_07125</name>
</gene>
<dbReference type="EMBL" id="JBHUKQ010000006">
    <property type="protein sequence ID" value="MFD2480038.1"/>
    <property type="molecule type" value="Genomic_DNA"/>
</dbReference>
<protein>
    <submittedName>
        <fullName evidence="2">Helix-turn-helix transcriptional regulator</fullName>
    </submittedName>
</protein>